<dbReference type="EMBL" id="PIPO01000005">
    <property type="protein sequence ID" value="RUO31135.1"/>
    <property type="molecule type" value="Genomic_DNA"/>
</dbReference>
<organism evidence="1 2">
    <name type="scientific">Aliidiomarina soli</name>
    <dbReference type="NCBI Taxonomy" id="1928574"/>
    <lineage>
        <taxon>Bacteria</taxon>
        <taxon>Pseudomonadati</taxon>
        <taxon>Pseudomonadota</taxon>
        <taxon>Gammaproteobacteria</taxon>
        <taxon>Alteromonadales</taxon>
        <taxon>Idiomarinaceae</taxon>
        <taxon>Aliidiomarina</taxon>
    </lineage>
</organism>
<accession>A0A432WE51</accession>
<evidence type="ECO:0000313" key="2">
    <source>
        <dbReference type="Proteomes" id="UP000287823"/>
    </source>
</evidence>
<sequence>MNAGFDNFKALYNQDVTDPVAWDINQLRNEQQVLQPVHKKYLGDRSVFIGLSNFFTDSEAAWNPVRLLPTAQDQTIEGGIDILNYESTVRFGCKLLGHSETQGCRP</sequence>
<proteinExistence type="predicted"/>
<evidence type="ECO:0000313" key="1">
    <source>
        <dbReference type="EMBL" id="RUO31135.1"/>
    </source>
</evidence>
<keyword evidence="2" id="KW-1185">Reference proteome</keyword>
<gene>
    <name evidence="1" type="ORF">CWE14_11610</name>
</gene>
<dbReference type="AlphaFoldDB" id="A0A432WE51"/>
<dbReference type="Proteomes" id="UP000287823">
    <property type="component" value="Unassembled WGS sequence"/>
</dbReference>
<reference evidence="1 2" key="1">
    <citation type="journal article" date="2011" name="Front. Microbiol.">
        <title>Genomic signatures of strain selection and enhancement in Bacillus atrophaeus var. globigii, a historical biowarfare simulant.</title>
        <authorList>
            <person name="Gibbons H.S."/>
            <person name="Broomall S.M."/>
            <person name="McNew L.A."/>
            <person name="Daligault H."/>
            <person name="Chapman C."/>
            <person name="Bruce D."/>
            <person name="Karavis M."/>
            <person name="Krepps M."/>
            <person name="McGregor P.A."/>
            <person name="Hong C."/>
            <person name="Park K.H."/>
            <person name="Akmal A."/>
            <person name="Feldman A."/>
            <person name="Lin J.S."/>
            <person name="Chang W.E."/>
            <person name="Higgs B.W."/>
            <person name="Demirev P."/>
            <person name="Lindquist J."/>
            <person name="Liem A."/>
            <person name="Fochler E."/>
            <person name="Read T.D."/>
            <person name="Tapia R."/>
            <person name="Johnson S."/>
            <person name="Bishop-Lilly K.A."/>
            <person name="Detter C."/>
            <person name="Han C."/>
            <person name="Sozhamannan S."/>
            <person name="Rosenzweig C.N."/>
            <person name="Skowronski E.W."/>
        </authorList>
    </citation>
    <scope>NUCLEOTIDE SEQUENCE [LARGE SCALE GENOMIC DNA]</scope>
    <source>
        <strain evidence="1 2">Y4G10-17</strain>
    </source>
</reference>
<comment type="caution">
    <text evidence="1">The sequence shown here is derived from an EMBL/GenBank/DDBJ whole genome shotgun (WGS) entry which is preliminary data.</text>
</comment>
<name>A0A432WE51_9GAMM</name>
<protein>
    <submittedName>
        <fullName evidence="1">Uncharacterized protein</fullName>
    </submittedName>
</protein>
<dbReference type="RefSeq" id="WP_126799514.1">
    <property type="nucleotide sequence ID" value="NZ_PIPO01000005.1"/>
</dbReference>